<sequence length="107" mass="12480">MRSWRCCERHLLLFFGYHQSHLQWKEAADVYDVPGCSGRLRYSWRHLRYPRDRGVFFIITLVLGSQQGVPGATYAGASEEVIEQSVLHFPRLVIRLQRLESRPGYGT</sequence>
<name>Q2FAT7_RHCM6</name>
<dbReference type="EMBL" id="DQ120516">
    <property type="protein sequence ID" value="AAZ80533.1"/>
    <property type="molecule type" value="Genomic_DNA"/>
</dbReference>
<organism evidence="1 2">
    <name type="scientific">Rhesus cytomegalovirus (strain 68-1)</name>
    <name type="common">RhCMV</name>
    <dbReference type="NCBI Taxonomy" id="47929"/>
    <lineage>
        <taxon>Viruses</taxon>
        <taxon>Duplodnaviria</taxon>
        <taxon>Heunggongvirae</taxon>
        <taxon>Peploviricota</taxon>
        <taxon>Herviviricetes</taxon>
        <taxon>Herpesvirales</taxon>
        <taxon>Orthoherpesviridae</taxon>
        <taxon>Betaherpesvirinae</taxon>
        <taxon>Cytomegalovirus</taxon>
        <taxon>Cytomegalovirus macacinebeta3</taxon>
    </lineage>
</organism>
<proteinExistence type="predicted"/>
<dbReference type="Proteomes" id="UP000115582">
    <property type="component" value="Segment"/>
</dbReference>
<organismHost>
    <name type="scientific">Macaca mulatta</name>
    <name type="common">Rhesus macaque</name>
    <dbReference type="NCBI Taxonomy" id="9544"/>
</organismHost>
<protein>
    <submittedName>
        <fullName evidence="1">Rh34</fullName>
    </submittedName>
</protein>
<evidence type="ECO:0000313" key="1">
    <source>
        <dbReference type="EMBL" id="AAZ80533.1"/>
    </source>
</evidence>
<accession>Q2FAT7</accession>
<reference evidence="1 2" key="1">
    <citation type="journal article" date="2006" name="J. Virol.">
        <title>Genomic sequence of rhesus cytomegalovirus 180.92: insights into the coding potential of rhesus cytomegalovirus.</title>
        <authorList>
            <person name="Rivailler P."/>
            <person name="Kaur A."/>
            <person name="Johnson R.P."/>
            <person name="Wang F."/>
        </authorList>
    </citation>
    <scope>NUCLEOTIDE SEQUENCE [LARGE SCALE GENOMIC DNA]</scope>
    <source>
        <strain evidence="1">CMV 180.92</strain>
    </source>
</reference>
<evidence type="ECO:0000313" key="2">
    <source>
        <dbReference type="Proteomes" id="UP000115582"/>
    </source>
</evidence>